<evidence type="ECO:0000256" key="5">
    <source>
        <dbReference type="ARBA" id="ARBA00023136"/>
    </source>
</evidence>
<keyword evidence="2" id="KW-1003">Cell membrane</keyword>
<dbReference type="GO" id="GO:0005886">
    <property type="term" value="C:plasma membrane"/>
    <property type="evidence" value="ECO:0007669"/>
    <property type="project" value="UniProtKB-SubCell"/>
</dbReference>
<evidence type="ECO:0000256" key="6">
    <source>
        <dbReference type="SAM" id="Phobius"/>
    </source>
</evidence>
<organism evidence="8">
    <name type="scientific">freshwater metagenome</name>
    <dbReference type="NCBI Taxonomy" id="449393"/>
    <lineage>
        <taxon>unclassified sequences</taxon>
        <taxon>metagenomes</taxon>
        <taxon>ecological metagenomes</taxon>
    </lineage>
</organism>
<gene>
    <name evidence="8" type="ORF">UFOPK4179_00004</name>
</gene>
<dbReference type="PANTHER" id="PTHR35007:SF2">
    <property type="entry name" value="PILUS ASSEMBLE PROTEIN"/>
    <property type="match status" value="1"/>
</dbReference>
<sequence>MIDIVSGFSIASVFIWFAVPRLFAITDSVEARHRLKNSHLVTPSQTSLVRISSKSRGNPAPILEFAALCDSLARATRSGASAHDAILATIQRHQFQDPCWVQLCNDIMSLQPCDTALLIARQSAMPNSRDAQCLSLLESAMVHGNFLPNALDHASSVLRDRAACSAELAVAASQAQLSARLLSALPFLLLAGALVISPQFRTSIGKPLVVFLLICGVILNRLGWRWISSLITRAVRTEPDGIGELTEHLCVSLRAGLSMIHACERWRSVSVTGNVIADLISTGAPLEEALIPLTTAHQISGKNLGHTIVEAERDGLPIVDTVTRLATDHRIEQRRLIDTKIRQLPTRLSIPLVMCVLPSFLLLSVAPLIIASLGQLSVSLPSITQ</sequence>
<name>A0A6J6AEC0_9ZZZZ</name>
<proteinExistence type="predicted"/>
<dbReference type="AlphaFoldDB" id="A0A6J6AEC0"/>
<feature type="transmembrane region" description="Helical" evidence="6">
    <location>
        <begin position="208"/>
        <end position="227"/>
    </location>
</feature>
<keyword evidence="3 6" id="KW-0812">Transmembrane</keyword>
<reference evidence="8" key="1">
    <citation type="submission" date="2020-05" db="EMBL/GenBank/DDBJ databases">
        <authorList>
            <person name="Chiriac C."/>
            <person name="Salcher M."/>
            <person name="Ghai R."/>
            <person name="Kavagutti S V."/>
        </authorList>
    </citation>
    <scope>NUCLEOTIDE SEQUENCE</scope>
</reference>
<keyword evidence="4 6" id="KW-1133">Transmembrane helix</keyword>
<evidence type="ECO:0000256" key="1">
    <source>
        <dbReference type="ARBA" id="ARBA00004651"/>
    </source>
</evidence>
<feature type="transmembrane region" description="Helical" evidence="6">
    <location>
        <begin position="177"/>
        <end position="196"/>
    </location>
</feature>
<evidence type="ECO:0000313" key="8">
    <source>
        <dbReference type="EMBL" id="CAB4367225.1"/>
    </source>
</evidence>
<feature type="domain" description="Type II secretion system protein GspF" evidence="7">
    <location>
        <begin position="249"/>
        <end position="363"/>
    </location>
</feature>
<dbReference type="PANTHER" id="PTHR35007">
    <property type="entry name" value="INTEGRAL MEMBRANE PROTEIN-RELATED"/>
    <property type="match status" value="1"/>
</dbReference>
<dbReference type="InterPro" id="IPR018076">
    <property type="entry name" value="T2SS_GspF_dom"/>
</dbReference>
<feature type="transmembrane region" description="Helical" evidence="6">
    <location>
        <begin position="6"/>
        <end position="24"/>
    </location>
</feature>
<keyword evidence="5 6" id="KW-0472">Membrane</keyword>
<evidence type="ECO:0000259" key="7">
    <source>
        <dbReference type="Pfam" id="PF00482"/>
    </source>
</evidence>
<evidence type="ECO:0000256" key="2">
    <source>
        <dbReference type="ARBA" id="ARBA00022475"/>
    </source>
</evidence>
<dbReference type="Pfam" id="PF00482">
    <property type="entry name" value="T2SSF"/>
    <property type="match status" value="1"/>
</dbReference>
<dbReference type="EMBL" id="CAETWZ010000001">
    <property type="protein sequence ID" value="CAB4367225.1"/>
    <property type="molecule type" value="Genomic_DNA"/>
</dbReference>
<evidence type="ECO:0000256" key="3">
    <source>
        <dbReference type="ARBA" id="ARBA00022692"/>
    </source>
</evidence>
<accession>A0A6J6AEC0</accession>
<protein>
    <submittedName>
        <fullName evidence="8">Unannotated protein</fullName>
    </submittedName>
</protein>
<evidence type="ECO:0000256" key="4">
    <source>
        <dbReference type="ARBA" id="ARBA00022989"/>
    </source>
</evidence>
<feature type="transmembrane region" description="Helical" evidence="6">
    <location>
        <begin position="350"/>
        <end position="373"/>
    </location>
</feature>
<comment type="subcellular location">
    <subcellularLocation>
        <location evidence="1">Cell membrane</location>
        <topology evidence="1">Multi-pass membrane protein</topology>
    </subcellularLocation>
</comment>